<dbReference type="AlphaFoldDB" id="A0AAE0T039"/>
<reference evidence="1" key="2">
    <citation type="journal article" date="2021" name="Genome Biol. Evol.">
        <title>Developing a high-quality reference genome for a parasitic bivalve with doubly uniparental inheritance (Bivalvia: Unionida).</title>
        <authorList>
            <person name="Smith C.H."/>
        </authorList>
    </citation>
    <scope>NUCLEOTIDE SEQUENCE</scope>
    <source>
        <strain evidence="1">CHS0354</strain>
        <tissue evidence="1">Mantle</tissue>
    </source>
</reference>
<gene>
    <name evidence="1" type="ORF">CHS0354_011947</name>
</gene>
<comment type="caution">
    <text evidence="1">The sequence shown here is derived from an EMBL/GenBank/DDBJ whole genome shotgun (WGS) entry which is preliminary data.</text>
</comment>
<dbReference type="SUPFAM" id="SSF49899">
    <property type="entry name" value="Concanavalin A-like lectins/glucanases"/>
    <property type="match status" value="2"/>
</dbReference>
<organism evidence="1 2">
    <name type="scientific">Potamilus streckersoni</name>
    <dbReference type="NCBI Taxonomy" id="2493646"/>
    <lineage>
        <taxon>Eukaryota</taxon>
        <taxon>Metazoa</taxon>
        <taxon>Spiralia</taxon>
        <taxon>Lophotrochozoa</taxon>
        <taxon>Mollusca</taxon>
        <taxon>Bivalvia</taxon>
        <taxon>Autobranchia</taxon>
        <taxon>Heteroconchia</taxon>
        <taxon>Palaeoheterodonta</taxon>
        <taxon>Unionida</taxon>
        <taxon>Unionoidea</taxon>
        <taxon>Unionidae</taxon>
        <taxon>Ambleminae</taxon>
        <taxon>Lampsilini</taxon>
        <taxon>Potamilus</taxon>
    </lineage>
</organism>
<accession>A0AAE0T039</accession>
<evidence type="ECO:0000313" key="1">
    <source>
        <dbReference type="EMBL" id="KAK3601342.1"/>
    </source>
</evidence>
<name>A0AAE0T039_9BIVA</name>
<dbReference type="Proteomes" id="UP001195483">
    <property type="component" value="Unassembled WGS sequence"/>
</dbReference>
<proteinExistence type="predicted"/>
<dbReference type="InterPro" id="IPR013320">
    <property type="entry name" value="ConA-like_dom_sf"/>
</dbReference>
<keyword evidence="2" id="KW-1185">Reference proteome</keyword>
<reference evidence="1" key="1">
    <citation type="journal article" date="2021" name="Genome Biol. Evol.">
        <title>A High-Quality Reference Genome for a Parasitic Bivalve with Doubly Uniparental Inheritance (Bivalvia: Unionida).</title>
        <authorList>
            <person name="Smith C.H."/>
        </authorList>
    </citation>
    <scope>NUCLEOTIDE SEQUENCE</scope>
    <source>
        <strain evidence="1">CHS0354</strain>
    </source>
</reference>
<reference evidence="1" key="3">
    <citation type="submission" date="2023-05" db="EMBL/GenBank/DDBJ databases">
        <authorList>
            <person name="Smith C.H."/>
        </authorList>
    </citation>
    <scope>NUCLEOTIDE SEQUENCE</scope>
    <source>
        <strain evidence="1">CHS0354</strain>
        <tissue evidence="1">Mantle</tissue>
    </source>
</reference>
<protein>
    <submittedName>
        <fullName evidence="1">Uncharacterized protein</fullName>
    </submittedName>
</protein>
<sequence length="468" mass="53200">MSNFIIKNSNYCMLGFPSGAVYRYYLSMDSLNGRKLEAANLIPNVTGNVQLVPGKVGNGLRLFGQYQYVDLGSFTDSCIGNVSMCMFGFTVSFWASFVTLENNAFYLASGKTGFTVFSYGSRLYAGVQSGDRQYQTSANGIEKGRWYFVEITWSRNDGLSIYLDLELKAFQPLSTHVQIEDTPYNNFYIGRANSRMILEQYADFVVDDLEVFNADRKTLLFLDYIQRALVFTFIHICCWKLIGKLRNLKQIGRPTRNYFELEQRSGTRILHPSMVIETFGNPSLVSGKIGKSLLLDGRNQYADFGEHAQNCFGNLDNCPHGMMTALWFKPKTSEDGMQYLSSGHNGVNVIYRNGKFKVTAETSTRKWIAETTYIKQNEWNYLEISLDPGKGLRVYSDNHLIAEDNVSEGKQNMASDSSRFYLGRGNGVVDGNVSKSGAAIYDEMEYWYGTRDYLLAFGYIQRECRFYD</sequence>
<evidence type="ECO:0000313" key="2">
    <source>
        <dbReference type="Proteomes" id="UP001195483"/>
    </source>
</evidence>
<dbReference type="EMBL" id="JAEAOA010000734">
    <property type="protein sequence ID" value="KAK3601342.1"/>
    <property type="molecule type" value="Genomic_DNA"/>
</dbReference>
<dbReference type="Pfam" id="PF13385">
    <property type="entry name" value="Laminin_G_3"/>
    <property type="match status" value="2"/>
</dbReference>
<dbReference type="Gene3D" id="2.60.120.200">
    <property type="match status" value="2"/>
</dbReference>